<feature type="non-terminal residue" evidence="1">
    <location>
        <position position="1"/>
    </location>
</feature>
<proteinExistence type="predicted"/>
<reference evidence="1" key="1">
    <citation type="journal article" date="2012" name="Nat. Biotechnol.">
        <title>Draft genome sequence of pigeonpea (Cajanus cajan), an orphan legume crop of resource-poor farmers.</title>
        <authorList>
            <person name="Varshney R.K."/>
            <person name="Chen W."/>
            <person name="Li Y."/>
            <person name="Bharti A.K."/>
            <person name="Saxena R.K."/>
            <person name="Schlueter J.A."/>
            <person name="Donoghue M.T."/>
            <person name="Azam S."/>
            <person name="Fan G."/>
            <person name="Whaley A.M."/>
            <person name="Farmer A.D."/>
            <person name="Sheridan J."/>
            <person name="Iwata A."/>
            <person name="Tuteja R."/>
            <person name="Penmetsa R.V."/>
            <person name="Wu W."/>
            <person name="Upadhyaya H.D."/>
            <person name="Yang S.P."/>
            <person name="Shah T."/>
            <person name="Saxena K.B."/>
            <person name="Michael T."/>
            <person name="McCombie W.R."/>
            <person name="Yang B."/>
            <person name="Zhang G."/>
            <person name="Yang H."/>
            <person name="Wang J."/>
            <person name="Spillane C."/>
            <person name="Cook D.R."/>
            <person name="May G.D."/>
            <person name="Xu X."/>
            <person name="Jackson S.A."/>
        </authorList>
    </citation>
    <scope>NUCLEOTIDE SEQUENCE [LARGE SCALE GENOMIC DNA]</scope>
</reference>
<accession>A0A151RN17</accession>
<organism evidence="1 2">
    <name type="scientific">Cajanus cajan</name>
    <name type="common">Pigeon pea</name>
    <name type="synonym">Cajanus indicus</name>
    <dbReference type="NCBI Taxonomy" id="3821"/>
    <lineage>
        <taxon>Eukaryota</taxon>
        <taxon>Viridiplantae</taxon>
        <taxon>Streptophyta</taxon>
        <taxon>Embryophyta</taxon>
        <taxon>Tracheophyta</taxon>
        <taxon>Spermatophyta</taxon>
        <taxon>Magnoliopsida</taxon>
        <taxon>eudicotyledons</taxon>
        <taxon>Gunneridae</taxon>
        <taxon>Pentapetalae</taxon>
        <taxon>rosids</taxon>
        <taxon>fabids</taxon>
        <taxon>Fabales</taxon>
        <taxon>Fabaceae</taxon>
        <taxon>Papilionoideae</taxon>
        <taxon>50 kb inversion clade</taxon>
        <taxon>NPAAA clade</taxon>
        <taxon>indigoferoid/millettioid clade</taxon>
        <taxon>Phaseoleae</taxon>
        <taxon>Cajanus</taxon>
    </lineage>
</organism>
<evidence type="ECO:0000313" key="2">
    <source>
        <dbReference type="Proteomes" id="UP000075243"/>
    </source>
</evidence>
<keyword evidence="2" id="KW-1185">Reference proteome</keyword>
<gene>
    <name evidence="1" type="ORF">KK1_034597</name>
</gene>
<evidence type="ECO:0000313" key="1">
    <source>
        <dbReference type="EMBL" id="KYP43957.1"/>
    </source>
</evidence>
<dbReference type="Proteomes" id="UP000075243">
    <property type="component" value="Unassembled WGS sequence"/>
</dbReference>
<dbReference type="EMBL" id="KQ483646">
    <property type="protein sequence ID" value="KYP43957.1"/>
    <property type="molecule type" value="Genomic_DNA"/>
</dbReference>
<dbReference type="AlphaFoldDB" id="A0A151RN17"/>
<protein>
    <submittedName>
        <fullName evidence="1">Uncharacterized protein</fullName>
    </submittedName>
</protein>
<name>A0A151RN17_CAJCA</name>
<sequence>KPISIPLEPRTHFFLDDSPLYMDALGYRRLDGRLLYLTTTHPNIFFATQQLRKFMDNPTETHFTKA</sequence>
<dbReference type="Gramene" id="C.cajan_33956.t">
    <property type="protein sequence ID" value="C.cajan_33956.t.cds1"/>
    <property type="gene ID" value="C.cajan_33956"/>
</dbReference>